<proteinExistence type="predicted"/>
<evidence type="ECO:0000259" key="4">
    <source>
        <dbReference type="PROSITE" id="PS51379"/>
    </source>
</evidence>
<evidence type="ECO:0000313" key="6">
    <source>
        <dbReference type="Proteomes" id="UP000192343"/>
    </source>
</evidence>
<dbReference type="GO" id="GO:0051536">
    <property type="term" value="F:iron-sulfur cluster binding"/>
    <property type="evidence" value="ECO:0007669"/>
    <property type="project" value="UniProtKB-KW"/>
</dbReference>
<evidence type="ECO:0000256" key="3">
    <source>
        <dbReference type="ARBA" id="ARBA00023014"/>
    </source>
</evidence>
<dbReference type="InterPro" id="IPR017900">
    <property type="entry name" value="4Fe4S_Fe_S_CS"/>
</dbReference>
<dbReference type="SUPFAM" id="SSF54862">
    <property type="entry name" value="4Fe-4S ferredoxins"/>
    <property type="match status" value="1"/>
</dbReference>
<accession>A0A1Y1RTT8</accession>
<name>A0A1Y1RTT8_9SPIO</name>
<dbReference type="InterPro" id="IPR050340">
    <property type="entry name" value="Cytosolic_Fe-S_CAF"/>
</dbReference>
<reference evidence="5 6" key="1">
    <citation type="submission" date="2017-03" db="EMBL/GenBank/DDBJ databases">
        <title>Draft Genome sequence of Marispirochaeta sp. strain JC444.</title>
        <authorList>
            <person name="Shivani Y."/>
            <person name="Subhash Y."/>
            <person name="Sasikala C."/>
            <person name="Ramana C."/>
        </authorList>
    </citation>
    <scope>NUCLEOTIDE SEQUENCE [LARGE SCALE GENOMIC DNA]</scope>
    <source>
        <strain evidence="5 6">JC444</strain>
    </source>
</reference>
<keyword evidence="2" id="KW-0408">Iron</keyword>
<keyword evidence="1" id="KW-0479">Metal-binding</keyword>
<dbReference type="STRING" id="1963862.B4O97_16995"/>
<sequence>MNNNTVFLRIQLAKRFLQGIINRNLADIIDKIPVDLFPKKGGSYRCCIYKDRAITRYRLMALLGFSIEEETDETRPLKEYAEKAGSRQGAPDGPVLTLIDAACHSCPSGRHTVSNLCRGCLARNCASVCPRDAVSFVNGKAVIDHEKCVNCGKCREACPYNAVVYTPVPCEAACPVGAIRKNEDGSALIDHEKCISCGQCSISCPFGAVMERSHLYSIARDLLGPESERPVALVAPAAAGQFPGGFGQLTTALRQAGFAAVVEVAWGAAETVRKEAEELAEHLKKGKPLASSCCPAYTEAVRLHCPDFAPHVSTAPTPMAASAAWAKEGWPDRRTVFIGPCIAKRVEARHDKSADLVMTFEELASLFLAMDIDVAECSESGTDNPRVDRFERLFARAGGVSQAVLTYAGETLGREPEVLRIDGLDKKALAKLRLIASGKLSADFTEVMSCPGGCICGPGTVADPRVSSRRLDEYAEEKNLALSAAGQKSAG</sequence>
<dbReference type="InterPro" id="IPR004108">
    <property type="entry name" value="Fe_hydrogenase_lsu_C"/>
</dbReference>
<dbReference type="OrthoDB" id="9798098at2"/>
<dbReference type="Proteomes" id="UP000192343">
    <property type="component" value="Unassembled WGS sequence"/>
</dbReference>
<dbReference type="Gene3D" id="3.30.70.20">
    <property type="match status" value="2"/>
</dbReference>
<dbReference type="AlphaFoldDB" id="A0A1Y1RTT8"/>
<gene>
    <name evidence="5" type="ORF">B4O97_16995</name>
</gene>
<dbReference type="Pfam" id="PF00037">
    <property type="entry name" value="Fer4"/>
    <property type="match status" value="2"/>
</dbReference>
<keyword evidence="3" id="KW-0411">Iron-sulfur</keyword>
<keyword evidence="6" id="KW-1185">Reference proteome</keyword>
<dbReference type="PANTHER" id="PTHR11615">
    <property type="entry name" value="NITRATE, FORMATE, IRON DEHYDROGENASE"/>
    <property type="match status" value="1"/>
</dbReference>
<evidence type="ECO:0000256" key="2">
    <source>
        <dbReference type="ARBA" id="ARBA00023004"/>
    </source>
</evidence>
<comment type="caution">
    <text evidence="5">The sequence shown here is derived from an EMBL/GenBank/DDBJ whole genome shotgun (WGS) entry which is preliminary data.</text>
</comment>
<protein>
    <recommendedName>
        <fullName evidence="4">4Fe-4S ferredoxin-type domain-containing protein</fullName>
    </recommendedName>
</protein>
<dbReference type="RefSeq" id="WP_083052705.1">
    <property type="nucleotide sequence ID" value="NZ_MWQY01000025.1"/>
</dbReference>
<dbReference type="SUPFAM" id="SSF53920">
    <property type="entry name" value="Fe-only hydrogenase"/>
    <property type="match status" value="1"/>
</dbReference>
<dbReference type="NCBIfam" id="TIGR04105">
    <property type="entry name" value="FeFe_hydrog_B1"/>
    <property type="match status" value="1"/>
</dbReference>
<feature type="domain" description="4Fe-4S ferredoxin-type" evidence="4">
    <location>
        <begin position="139"/>
        <end position="168"/>
    </location>
</feature>
<dbReference type="Gene3D" id="3.40.950.10">
    <property type="entry name" value="Fe-only Hydrogenase (Larger Subunit), Chain L, domain 3"/>
    <property type="match status" value="1"/>
</dbReference>
<feature type="domain" description="4Fe-4S ferredoxin-type" evidence="4">
    <location>
        <begin position="185"/>
        <end position="214"/>
    </location>
</feature>
<dbReference type="Pfam" id="PF02906">
    <property type="entry name" value="Fe_hyd_lg_C"/>
    <property type="match status" value="1"/>
</dbReference>
<dbReference type="InterPro" id="IPR009016">
    <property type="entry name" value="Fe_hydrogenase"/>
</dbReference>
<dbReference type="GO" id="GO:0046872">
    <property type="term" value="F:metal ion binding"/>
    <property type="evidence" value="ECO:0007669"/>
    <property type="project" value="UniProtKB-KW"/>
</dbReference>
<dbReference type="EMBL" id="MWQY01000025">
    <property type="protein sequence ID" value="ORC31210.1"/>
    <property type="molecule type" value="Genomic_DNA"/>
</dbReference>
<dbReference type="InterPro" id="IPR017896">
    <property type="entry name" value="4Fe4S_Fe-S-bd"/>
</dbReference>
<dbReference type="PROSITE" id="PS00198">
    <property type="entry name" value="4FE4S_FER_1"/>
    <property type="match status" value="2"/>
</dbReference>
<evidence type="ECO:0000313" key="5">
    <source>
        <dbReference type="EMBL" id="ORC31210.1"/>
    </source>
</evidence>
<dbReference type="CDD" id="cd10549">
    <property type="entry name" value="MtMvhB_like"/>
    <property type="match status" value="1"/>
</dbReference>
<evidence type="ECO:0000256" key="1">
    <source>
        <dbReference type="ARBA" id="ARBA00022723"/>
    </source>
</evidence>
<organism evidence="5 6">
    <name type="scientific">Marispirochaeta aestuarii</name>
    <dbReference type="NCBI Taxonomy" id="1963862"/>
    <lineage>
        <taxon>Bacteria</taxon>
        <taxon>Pseudomonadati</taxon>
        <taxon>Spirochaetota</taxon>
        <taxon>Spirochaetia</taxon>
        <taxon>Spirochaetales</taxon>
        <taxon>Spirochaetaceae</taxon>
        <taxon>Marispirochaeta</taxon>
    </lineage>
</organism>
<dbReference type="InterPro" id="IPR027631">
    <property type="entry name" value="Mono_FeFe_hydrog"/>
</dbReference>
<dbReference type="PROSITE" id="PS51379">
    <property type="entry name" value="4FE4S_FER_2"/>
    <property type="match status" value="2"/>
</dbReference>